<dbReference type="RefSeq" id="XP_075075102.1">
    <property type="nucleotide sequence ID" value="XM_075219001.1"/>
</dbReference>
<keyword evidence="1" id="KW-1185">Reference proteome</keyword>
<proteinExistence type="predicted"/>
<organism evidence="1 2">
    <name type="scientific">Nicotiana tabacum</name>
    <name type="common">Common tobacco</name>
    <dbReference type="NCBI Taxonomy" id="4097"/>
    <lineage>
        <taxon>Eukaryota</taxon>
        <taxon>Viridiplantae</taxon>
        <taxon>Streptophyta</taxon>
        <taxon>Embryophyta</taxon>
        <taxon>Tracheophyta</taxon>
        <taxon>Spermatophyta</taxon>
        <taxon>Magnoliopsida</taxon>
        <taxon>eudicotyledons</taxon>
        <taxon>Gunneridae</taxon>
        <taxon>Pentapetalae</taxon>
        <taxon>asterids</taxon>
        <taxon>lamiids</taxon>
        <taxon>Solanales</taxon>
        <taxon>Solanaceae</taxon>
        <taxon>Nicotianoideae</taxon>
        <taxon>Nicotianeae</taxon>
        <taxon>Nicotiana</taxon>
    </lineage>
</organism>
<reference evidence="2" key="2">
    <citation type="submission" date="2025-08" db="UniProtKB">
        <authorList>
            <consortium name="RefSeq"/>
        </authorList>
    </citation>
    <scope>IDENTIFICATION</scope>
    <source>
        <tissue evidence="2">Leaf</tissue>
    </source>
</reference>
<reference evidence="1" key="1">
    <citation type="journal article" date="2014" name="Nat. Commun.">
        <title>The tobacco genome sequence and its comparison with those of tomato and potato.</title>
        <authorList>
            <person name="Sierro N."/>
            <person name="Battey J.N."/>
            <person name="Ouadi S."/>
            <person name="Bakaher N."/>
            <person name="Bovet L."/>
            <person name="Willig A."/>
            <person name="Goepfert S."/>
            <person name="Peitsch M.C."/>
            <person name="Ivanov N.V."/>
        </authorList>
    </citation>
    <scope>NUCLEOTIDE SEQUENCE [LARGE SCALE GENOMIC DNA]</scope>
</reference>
<protein>
    <submittedName>
        <fullName evidence="2">Uncharacterized protein LOC142162641</fullName>
    </submittedName>
</protein>
<name>A0AC58RQV0_TOBAC</name>
<sequence>MQQLLQDNLSKPQERMKLYADARRTKRIFQVGDMVYLKLQPYRQVSLALRRNLKLRSKFYGPYKVIAKIGQVAYKLELPADSKVHPGFHVSLLKKKVGTGVVVQTLLTMTGEDGQFLVRPVHILQRQMVKQDNCCCQGPRPVV</sequence>
<dbReference type="Proteomes" id="UP000790787">
    <property type="component" value="Chromosome 1"/>
</dbReference>
<gene>
    <name evidence="2" type="primary">LOC142162641</name>
</gene>
<evidence type="ECO:0000313" key="2">
    <source>
        <dbReference type="RefSeq" id="XP_075075102.1"/>
    </source>
</evidence>
<evidence type="ECO:0000313" key="1">
    <source>
        <dbReference type="Proteomes" id="UP000790787"/>
    </source>
</evidence>
<accession>A0AC58RQV0</accession>